<reference evidence="1 2" key="1">
    <citation type="journal article" date="2014" name="Genome Biol. Evol.">
        <title>Acetic acid bacteria genomes reveal functional traits for adaptation to life in insect guts.</title>
        <authorList>
            <person name="Chouaia B."/>
            <person name="Gaiarsa S."/>
            <person name="Crotti E."/>
            <person name="Comandatore F."/>
            <person name="Degli Esposti M."/>
            <person name="Ricci I."/>
            <person name="Alma A."/>
            <person name="Favia G."/>
            <person name="Bandi C."/>
            <person name="Daffonchio D."/>
        </authorList>
    </citation>
    <scope>NUCLEOTIDE SEQUENCE [LARGE SCALE GENOMIC DNA]</scope>
    <source>
        <strain evidence="1 2">SF2.1</strain>
    </source>
</reference>
<proteinExistence type="predicted"/>
<name>A0A060QLG7_9PROT</name>
<accession>A0A060QLG7</accession>
<dbReference type="EMBL" id="CBLX010000016">
    <property type="protein sequence ID" value="CDG40337.1"/>
    <property type="molecule type" value="Genomic_DNA"/>
</dbReference>
<reference evidence="1 2" key="2">
    <citation type="journal article" date="2014" name="PLoS ONE">
        <title>Evolution of mitochondria reconstructed from the energy metabolism of living bacteria.</title>
        <authorList>
            <person name="Degli Esposti M."/>
            <person name="Chouaia B."/>
            <person name="Comandatore F."/>
            <person name="Crotti E."/>
            <person name="Sassera D."/>
            <person name="Lievens P.M."/>
            <person name="Daffonchio D."/>
            <person name="Bandi C."/>
        </authorList>
    </citation>
    <scope>NUCLEOTIDE SEQUENCE [LARGE SCALE GENOMIC DNA]</scope>
    <source>
        <strain evidence="1 2">SF2.1</strain>
    </source>
</reference>
<dbReference type="AlphaFoldDB" id="A0A060QLG7"/>
<protein>
    <submittedName>
        <fullName evidence="1">Uncharacterized protein</fullName>
    </submittedName>
</protein>
<gene>
    <name evidence="1" type="ORF">ASAP_2292</name>
</gene>
<comment type="caution">
    <text evidence="1">The sequence shown here is derived from an EMBL/GenBank/DDBJ whole genome shotgun (WGS) entry which is preliminary data.</text>
</comment>
<dbReference type="Proteomes" id="UP000027583">
    <property type="component" value="Unassembled WGS sequence"/>
</dbReference>
<sequence>MRERGTIATALHLTGHFDTEAFRCFAEGRARLLSLDMRTERLEATDIVFVVKGAQPLVGMFVMACLVGPVGCLVNDWTEGYRR</sequence>
<organism evidence="1 2">
    <name type="scientific">Asaia bogorensis</name>
    <dbReference type="NCBI Taxonomy" id="91915"/>
    <lineage>
        <taxon>Bacteria</taxon>
        <taxon>Pseudomonadati</taxon>
        <taxon>Pseudomonadota</taxon>
        <taxon>Alphaproteobacteria</taxon>
        <taxon>Acetobacterales</taxon>
        <taxon>Acetobacteraceae</taxon>
        <taxon>Asaia</taxon>
    </lineage>
</organism>
<evidence type="ECO:0000313" key="2">
    <source>
        <dbReference type="Proteomes" id="UP000027583"/>
    </source>
</evidence>
<evidence type="ECO:0000313" key="1">
    <source>
        <dbReference type="EMBL" id="CDG40337.1"/>
    </source>
</evidence>